<protein>
    <submittedName>
        <fullName evidence="1">Uncharacterized protein</fullName>
    </submittedName>
</protein>
<organism evidence="1">
    <name type="scientific">Arundo donax</name>
    <name type="common">Giant reed</name>
    <name type="synonym">Donax arundinaceus</name>
    <dbReference type="NCBI Taxonomy" id="35708"/>
    <lineage>
        <taxon>Eukaryota</taxon>
        <taxon>Viridiplantae</taxon>
        <taxon>Streptophyta</taxon>
        <taxon>Embryophyta</taxon>
        <taxon>Tracheophyta</taxon>
        <taxon>Spermatophyta</taxon>
        <taxon>Magnoliopsida</taxon>
        <taxon>Liliopsida</taxon>
        <taxon>Poales</taxon>
        <taxon>Poaceae</taxon>
        <taxon>PACMAD clade</taxon>
        <taxon>Arundinoideae</taxon>
        <taxon>Arundineae</taxon>
        <taxon>Arundo</taxon>
    </lineage>
</organism>
<reference evidence="1" key="1">
    <citation type="submission" date="2014-09" db="EMBL/GenBank/DDBJ databases">
        <authorList>
            <person name="Magalhaes I.L.F."/>
            <person name="Oliveira U."/>
            <person name="Santos F.R."/>
            <person name="Vidigal T.H.D.A."/>
            <person name="Brescovit A.D."/>
            <person name="Santos A.J."/>
        </authorList>
    </citation>
    <scope>NUCLEOTIDE SEQUENCE</scope>
    <source>
        <tissue evidence="1">Shoot tissue taken approximately 20 cm above the soil surface</tissue>
    </source>
</reference>
<evidence type="ECO:0000313" key="1">
    <source>
        <dbReference type="EMBL" id="JAE09242.1"/>
    </source>
</evidence>
<reference evidence="1" key="2">
    <citation type="journal article" date="2015" name="Data Brief">
        <title>Shoot transcriptome of the giant reed, Arundo donax.</title>
        <authorList>
            <person name="Barrero R.A."/>
            <person name="Guerrero F.D."/>
            <person name="Moolhuijzen P."/>
            <person name="Goolsby J.A."/>
            <person name="Tidwell J."/>
            <person name="Bellgard S.E."/>
            <person name="Bellgard M.I."/>
        </authorList>
    </citation>
    <scope>NUCLEOTIDE SEQUENCE</scope>
    <source>
        <tissue evidence="1">Shoot tissue taken approximately 20 cm above the soil surface</tissue>
    </source>
</reference>
<dbReference type="AlphaFoldDB" id="A0A0A9FA74"/>
<sequence>MPRRGRRRAHWGAVGKANRRGLSRTMEWKWSGVTG</sequence>
<accession>A0A0A9FA74</accession>
<name>A0A0A9FA74_ARUDO</name>
<dbReference type="EMBL" id="GBRH01188654">
    <property type="protein sequence ID" value="JAE09242.1"/>
    <property type="molecule type" value="Transcribed_RNA"/>
</dbReference>
<proteinExistence type="predicted"/>